<dbReference type="Proteomes" id="UP001153678">
    <property type="component" value="Unassembled WGS sequence"/>
</dbReference>
<evidence type="ECO:0000313" key="3">
    <source>
        <dbReference type="Proteomes" id="UP001153678"/>
    </source>
</evidence>
<reference evidence="2" key="1">
    <citation type="submission" date="2022-08" db="EMBL/GenBank/DDBJ databases">
        <authorList>
            <person name="Kallberg Y."/>
            <person name="Tangrot J."/>
            <person name="Rosling A."/>
        </authorList>
    </citation>
    <scope>NUCLEOTIDE SEQUENCE</scope>
    <source>
        <strain evidence="2">Wild A</strain>
    </source>
</reference>
<accession>A0A9W4WQE2</accession>
<evidence type="ECO:0000313" key="2">
    <source>
        <dbReference type="EMBL" id="CAI2164229.1"/>
    </source>
</evidence>
<dbReference type="AlphaFoldDB" id="A0A9W4WQE2"/>
<keyword evidence="3" id="KW-1185">Reference proteome</keyword>
<name>A0A9W4WQE2_9GLOM</name>
<organism evidence="2 3">
    <name type="scientific">Funneliformis geosporum</name>
    <dbReference type="NCBI Taxonomy" id="1117311"/>
    <lineage>
        <taxon>Eukaryota</taxon>
        <taxon>Fungi</taxon>
        <taxon>Fungi incertae sedis</taxon>
        <taxon>Mucoromycota</taxon>
        <taxon>Glomeromycotina</taxon>
        <taxon>Glomeromycetes</taxon>
        <taxon>Glomerales</taxon>
        <taxon>Glomeraceae</taxon>
        <taxon>Funneliformis</taxon>
    </lineage>
</organism>
<proteinExistence type="predicted"/>
<protein>
    <submittedName>
        <fullName evidence="2">16932_t:CDS:1</fullName>
    </submittedName>
</protein>
<feature type="region of interest" description="Disordered" evidence="1">
    <location>
        <begin position="1"/>
        <end position="65"/>
    </location>
</feature>
<comment type="caution">
    <text evidence="2">The sequence shown here is derived from an EMBL/GenBank/DDBJ whole genome shotgun (WGS) entry which is preliminary data.</text>
</comment>
<dbReference type="EMBL" id="CAMKVN010000141">
    <property type="protein sequence ID" value="CAI2164229.1"/>
    <property type="molecule type" value="Genomic_DNA"/>
</dbReference>
<gene>
    <name evidence="2" type="ORF">FWILDA_LOCUS1461</name>
</gene>
<sequence length="167" mass="18893">MKQKPSLFHNPIVNKSNRGRNSGKAIAVSDPVDTTGKKHFMVVKSSKPSTPKKKSPKASENPSNKYYCRNCEQKDKDVEALKVKLEIEEDLFNLHNQNNNEMFERIEIQNQMLLQSLANINERIGKVEGLLNLPNTTILSYVGTDDTFGMQSLIPYAQVDFAINQQP</sequence>
<evidence type="ECO:0000256" key="1">
    <source>
        <dbReference type="SAM" id="MobiDB-lite"/>
    </source>
</evidence>